<dbReference type="InterPro" id="IPR045478">
    <property type="entry name" value="Exportin-5_C"/>
</dbReference>
<feature type="domain" description="Exportin-5 C-terminal" evidence="1">
    <location>
        <begin position="28"/>
        <end position="131"/>
    </location>
</feature>
<organism evidence="2 3">
    <name type="scientific">Thalictrum thalictroides</name>
    <name type="common">Rue-anemone</name>
    <name type="synonym">Anemone thalictroides</name>
    <dbReference type="NCBI Taxonomy" id="46969"/>
    <lineage>
        <taxon>Eukaryota</taxon>
        <taxon>Viridiplantae</taxon>
        <taxon>Streptophyta</taxon>
        <taxon>Embryophyta</taxon>
        <taxon>Tracheophyta</taxon>
        <taxon>Spermatophyta</taxon>
        <taxon>Magnoliopsida</taxon>
        <taxon>Ranunculales</taxon>
        <taxon>Ranunculaceae</taxon>
        <taxon>Thalictroideae</taxon>
        <taxon>Thalictrum</taxon>
    </lineage>
</organism>
<name>A0A7J6V9X4_THATH</name>
<dbReference type="Proteomes" id="UP000554482">
    <property type="component" value="Unassembled WGS sequence"/>
</dbReference>
<comment type="caution">
    <text evidence="2">The sequence shown here is derived from an EMBL/GenBank/DDBJ whole genome shotgun (WGS) entry which is preliminary data.</text>
</comment>
<gene>
    <name evidence="2" type="ORF">FRX31_028845</name>
</gene>
<keyword evidence="3" id="KW-1185">Reference proteome</keyword>
<sequence>MSTTFQIVMNVSRDFLRISTSATGSIDESDIEFAEVVCETMVSLGLNLQCISGNGIILPLYLQQALMRELVYTLEVTHPAYADISDNSIPCSVHVYKDKKVLSFLQVEVWGVILNVSFQLLINKEHVSPEAALSLGMLE</sequence>
<dbReference type="Pfam" id="PF19273">
    <property type="entry name" value="Exportin-5"/>
    <property type="match status" value="1"/>
</dbReference>
<evidence type="ECO:0000259" key="1">
    <source>
        <dbReference type="Pfam" id="PF19273"/>
    </source>
</evidence>
<dbReference type="OrthoDB" id="1719327at2759"/>
<dbReference type="AlphaFoldDB" id="A0A7J6V9X4"/>
<proteinExistence type="predicted"/>
<reference evidence="2 3" key="1">
    <citation type="submission" date="2020-06" db="EMBL/GenBank/DDBJ databases">
        <title>Transcriptomic and genomic resources for Thalictrum thalictroides and T. hernandezii: Facilitating candidate gene discovery in an emerging model plant lineage.</title>
        <authorList>
            <person name="Arias T."/>
            <person name="Riano-Pachon D.M."/>
            <person name="Di Stilio V.S."/>
        </authorList>
    </citation>
    <scope>NUCLEOTIDE SEQUENCE [LARGE SCALE GENOMIC DNA]</scope>
    <source>
        <strain evidence="3">cv. WT478/WT964</strain>
        <tissue evidence="2">Leaves</tissue>
    </source>
</reference>
<dbReference type="EMBL" id="JABWDY010035995">
    <property type="protein sequence ID" value="KAF5181567.1"/>
    <property type="molecule type" value="Genomic_DNA"/>
</dbReference>
<accession>A0A7J6V9X4</accession>
<evidence type="ECO:0000313" key="2">
    <source>
        <dbReference type="EMBL" id="KAF5181567.1"/>
    </source>
</evidence>
<protein>
    <submittedName>
        <fullName evidence="2">Hasty-like protein</fullName>
    </submittedName>
</protein>
<evidence type="ECO:0000313" key="3">
    <source>
        <dbReference type="Proteomes" id="UP000554482"/>
    </source>
</evidence>